<organism evidence="1">
    <name type="scientific">uncultured Desulfovibrio sp</name>
    <dbReference type="NCBI Taxonomy" id="167968"/>
    <lineage>
        <taxon>Bacteria</taxon>
        <taxon>Pseudomonadati</taxon>
        <taxon>Thermodesulfobacteriota</taxon>
        <taxon>Desulfovibrionia</taxon>
        <taxon>Desulfovibrionales</taxon>
        <taxon>Desulfovibrionaceae</taxon>
        <taxon>Desulfovibrio</taxon>
        <taxon>environmental samples</taxon>
    </lineage>
</organism>
<reference evidence="1" key="1">
    <citation type="submission" date="2016-08" db="EMBL/GenBank/DDBJ databases">
        <authorList>
            <person name="Seilhamer J.J."/>
        </authorList>
    </citation>
    <scope>NUCLEOTIDE SEQUENCE</scope>
    <source>
        <strain evidence="1">86-1</strain>
    </source>
</reference>
<gene>
    <name evidence="1" type="ORF">KL86DES1_10933</name>
</gene>
<dbReference type="EMBL" id="FMJC01000001">
    <property type="protein sequence ID" value="SCM71212.1"/>
    <property type="molecule type" value="Genomic_DNA"/>
</dbReference>
<proteinExistence type="predicted"/>
<dbReference type="Pfam" id="PF12669">
    <property type="entry name" value="FeoB_associated"/>
    <property type="match status" value="1"/>
</dbReference>
<evidence type="ECO:0000313" key="1">
    <source>
        <dbReference type="EMBL" id="SCM71212.1"/>
    </source>
</evidence>
<protein>
    <recommendedName>
        <fullName evidence="2">Virus attachment protein p12 family protein</fullName>
    </recommendedName>
</protein>
<name>A0A212L106_9BACT</name>
<accession>A0A212L106</accession>
<dbReference type="AlphaFoldDB" id="A0A212L106"/>
<evidence type="ECO:0008006" key="2">
    <source>
        <dbReference type="Google" id="ProtNLM"/>
    </source>
</evidence>
<dbReference type="RefSeq" id="WP_179979688.1">
    <property type="nucleotide sequence ID" value="NZ_LT608333.1"/>
</dbReference>
<sequence>MDAQLIVVALCIAGAAFFIIRRMVRAVNKGQCGCGCDGCGSPGKSKDMACCSSKSAESAAEAQRLEAARIDPIHRKDA</sequence>